<dbReference type="SUPFAM" id="SSF56322">
    <property type="entry name" value="ADC synthase"/>
    <property type="match status" value="1"/>
</dbReference>
<dbReference type="Gene3D" id="3.60.120.10">
    <property type="entry name" value="Anthranilate synthase"/>
    <property type="match status" value="1"/>
</dbReference>
<gene>
    <name evidence="14" type="ORF">GSTUAT00006593001</name>
</gene>
<accession>A0A292PRR8</accession>
<keyword evidence="6" id="KW-0289">Folate biosynthesis</keyword>
<sequence length="748" mass="82100">MRILLIDAYDSFSQNLAQLVTSATGATVYTIRIDDFADISLLKPHLPSFDAVVIGPGPGSPEVEADIGVVNDVWKLSGEDVLPVFGVCLGLQSLVFSHGGRVDRLGTVKHGLLNEIAHTGEGLFEGVGKINVVRYHSLHGIVEIGGDVEEIAWADDENGRVVMGVRHVSKPFWGVQYHPESVCSEGGSEIVGNFWKMATDWNTSRGRVAKALRADWKGQSREKSLMELQANSERGKLGGSQKVEVRTEDIYGKGISASRICEIVGVEEADEFILLESAAVPGRFSIIGVLTPGLTQRISYSCGDNFLKLSYTGGNSSETEVDLRDYGGSIWRFLAKYMDQRTATGGRDDSPFWGGLVGYFNYETGVSSLDIPIKPRKEVEGMKRRSDVNLAFVERSIVLDGQTGKIYVQTLLPSAADGNWLESTKRRLQQEADMAITPAATPPPEPSPKRPRRSYETSPPKLSPVVYKPDAEKYMQNVKTCQSYLSTGDSYELCLTATTKIHLEPTNPWALYRHLCARNPAPYASYFRLSKATLLSSSPERFLSWSRTGACQLCPIKGTVKKTPTTTYDSASVILNTPKERAENLMIVDLIRHDLHRLATDVSMEKLMVVEEYASVYQLVSVITGSVDPQDGMTGFDVLARSLPPGSMTGAPKKRSIEILQEIEETERGIYSGVLGYWSVCGAGDWNVIIRSAFRYDDEVATAEDGSQKEVWRIGAGGAVTALSGPKAEWEEMDVKLNSTLRAFVGDF</sequence>
<evidence type="ECO:0000256" key="10">
    <source>
        <dbReference type="SAM" id="MobiDB-lite"/>
    </source>
</evidence>
<dbReference type="PRINTS" id="PR00099">
    <property type="entry name" value="CPSGATASE"/>
</dbReference>
<dbReference type="InterPro" id="IPR015890">
    <property type="entry name" value="Chorismate_C"/>
</dbReference>
<feature type="region of interest" description="Disordered" evidence="10">
    <location>
        <begin position="435"/>
        <end position="464"/>
    </location>
</feature>
<dbReference type="PRINTS" id="PR00097">
    <property type="entry name" value="ANTSNTHASEII"/>
</dbReference>
<dbReference type="InterPro" id="IPR005801">
    <property type="entry name" value="ADC_synthase"/>
</dbReference>
<dbReference type="PROSITE" id="PS51273">
    <property type="entry name" value="GATASE_TYPE_1"/>
    <property type="match status" value="1"/>
</dbReference>
<dbReference type="Pfam" id="PF04715">
    <property type="entry name" value="Anth_synt_I_N"/>
    <property type="match status" value="1"/>
</dbReference>
<dbReference type="Gene3D" id="3.40.50.880">
    <property type="match status" value="1"/>
</dbReference>
<dbReference type="InterPro" id="IPR010117">
    <property type="entry name" value="PabB_fungal"/>
</dbReference>
<evidence type="ECO:0000313" key="14">
    <source>
        <dbReference type="EMBL" id="CUS09318.1"/>
    </source>
</evidence>
<organism evidence="14 15">
    <name type="scientific">Tuber aestivum</name>
    <name type="common">summer truffle</name>
    <dbReference type="NCBI Taxonomy" id="59557"/>
    <lineage>
        <taxon>Eukaryota</taxon>
        <taxon>Fungi</taxon>
        <taxon>Dikarya</taxon>
        <taxon>Ascomycota</taxon>
        <taxon>Pezizomycotina</taxon>
        <taxon>Pezizomycetes</taxon>
        <taxon>Pezizales</taxon>
        <taxon>Tuberaceae</taxon>
        <taxon>Tuber</taxon>
    </lineage>
</organism>
<dbReference type="GO" id="GO:0046656">
    <property type="term" value="P:folic acid biosynthetic process"/>
    <property type="evidence" value="ECO:0007669"/>
    <property type="project" value="UniProtKB-KW"/>
</dbReference>
<dbReference type="SUPFAM" id="SSF52317">
    <property type="entry name" value="Class I glutamine amidotransferase-like"/>
    <property type="match status" value="1"/>
</dbReference>
<dbReference type="PANTHER" id="PTHR11236:SF18">
    <property type="entry name" value="AMINODEOXYCHORISMATE SYNTHASE"/>
    <property type="match status" value="1"/>
</dbReference>
<evidence type="ECO:0000256" key="1">
    <source>
        <dbReference type="ARBA" id="ARBA00001000"/>
    </source>
</evidence>
<comment type="similarity">
    <text evidence="3">In the C-terminal section; belongs to the anthranilate synthase component I family.</text>
</comment>
<dbReference type="InterPro" id="IPR029062">
    <property type="entry name" value="Class_I_gatase-like"/>
</dbReference>
<dbReference type="GO" id="GO:0046654">
    <property type="term" value="P:tetrahydrofolate biosynthetic process"/>
    <property type="evidence" value="ECO:0007669"/>
    <property type="project" value="UniProtKB-UniPathway"/>
</dbReference>
<dbReference type="InterPro" id="IPR019999">
    <property type="entry name" value="Anth_synth_I-like"/>
</dbReference>
<evidence type="ECO:0000259" key="12">
    <source>
        <dbReference type="Pfam" id="PF00425"/>
    </source>
</evidence>
<dbReference type="Pfam" id="PF00117">
    <property type="entry name" value="GATase"/>
    <property type="match status" value="1"/>
</dbReference>
<dbReference type="GO" id="GO:0000162">
    <property type="term" value="P:L-tryptophan biosynthetic process"/>
    <property type="evidence" value="ECO:0007669"/>
    <property type="project" value="TreeGrafter"/>
</dbReference>
<dbReference type="PANTHER" id="PTHR11236">
    <property type="entry name" value="AMINOBENZOATE/ANTHRANILATE SYNTHASE"/>
    <property type="match status" value="1"/>
</dbReference>
<dbReference type="CDD" id="cd01743">
    <property type="entry name" value="GATase1_Anthranilate_Synthase"/>
    <property type="match status" value="1"/>
</dbReference>
<dbReference type="GO" id="GO:0008153">
    <property type="term" value="P:4-aminobenzoate biosynthetic process"/>
    <property type="evidence" value="ECO:0007669"/>
    <property type="project" value="TreeGrafter"/>
</dbReference>
<dbReference type="PRINTS" id="PR00096">
    <property type="entry name" value="GATASE"/>
</dbReference>
<dbReference type="NCBIfam" id="TIGR01823">
    <property type="entry name" value="PabB-fungal"/>
    <property type="match status" value="1"/>
</dbReference>
<dbReference type="Pfam" id="PF00425">
    <property type="entry name" value="Chorismate_bind"/>
    <property type="match status" value="1"/>
</dbReference>
<feature type="domain" description="Glutamine amidotransferase" evidence="11">
    <location>
        <begin position="4"/>
        <end position="194"/>
    </location>
</feature>
<reference evidence="14" key="1">
    <citation type="submission" date="2015-10" db="EMBL/GenBank/DDBJ databases">
        <authorList>
            <person name="Regsiter A."/>
            <person name="william w."/>
        </authorList>
    </citation>
    <scope>NUCLEOTIDE SEQUENCE</scope>
    <source>
        <strain evidence="14">Montdore</strain>
    </source>
</reference>
<feature type="domain" description="Anthranilate synthase component I N-terminal" evidence="13">
    <location>
        <begin position="270"/>
        <end position="408"/>
    </location>
</feature>
<dbReference type="GO" id="GO:0046820">
    <property type="term" value="F:4-amino-4-deoxychorismate synthase activity"/>
    <property type="evidence" value="ECO:0007669"/>
    <property type="project" value="UniProtKB-EC"/>
</dbReference>
<evidence type="ECO:0000256" key="7">
    <source>
        <dbReference type="ARBA" id="ARBA00022962"/>
    </source>
</evidence>
<feature type="domain" description="Chorismate-utilising enzyme C-terminal" evidence="12">
    <location>
        <begin position="471"/>
        <end position="736"/>
    </location>
</feature>
<keyword evidence="5" id="KW-0808">Transferase</keyword>
<keyword evidence="7" id="KW-0315">Glutamine amidotransferase</keyword>
<evidence type="ECO:0000256" key="6">
    <source>
        <dbReference type="ARBA" id="ARBA00022909"/>
    </source>
</evidence>
<name>A0A292PRR8_9PEZI</name>
<evidence type="ECO:0000259" key="11">
    <source>
        <dbReference type="Pfam" id="PF00117"/>
    </source>
</evidence>
<evidence type="ECO:0000256" key="4">
    <source>
        <dbReference type="ARBA" id="ARBA00013139"/>
    </source>
</evidence>
<comment type="pathway">
    <text evidence="2">Cofactor biosynthesis; tetrahydrofolate biosynthesis; 4-aminobenzoate from chorismate: step 1/2.</text>
</comment>
<evidence type="ECO:0000313" key="15">
    <source>
        <dbReference type="Proteomes" id="UP001412239"/>
    </source>
</evidence>
<dbReference type="InterPro" id="IPR006221">
    <property type="entry name" value="TrpG/PapA_dom"/>
</dbReference>
<dbReference type="InterPro" id="IPR017926">
    <property type="entry name" value="GATASE"/>
</dbReference>
<dbReference type="Proteomes" id="UP001412239">
    <property type="component" value="Unassembled WGS sequence"/>
</dbReference>
<dbReference type="NCBIfam" id="TIGR00566">
    <property type="entry name" value="trpG_papA"/>
    <property type="match status" value="1"/>
</dbReference>
<dbReference type="EC" id="2.6.1.85" evidence="4"/>
<evidence type="ECO:0000256" key="3">
    <source>
        <dbReference type="ARBA" id="ARBA00005970"/>
    </source>
</evidence>
<keyword evidence="15" id="KW-1185">Reference proteome</keyword>
<protein>
    <recommendedName>
        <fullName evidence="4">aminodeoxychorismate synthase</fullName>
        <ecNumber evidence="4">2.6.1.85</ecNumber>
    </recommendedName>
    <alternativeName>
        <fullName evidence="8">Para-aminobenzoate synthase</fullName>
    </alternativeName>
    <alternativeName>
        <fullName evidence="9">p-aminobenzoic acid synthase</fullName>
    </alternativeName>
</protein>
<evidence type="ECO:0000256" key="9">
    <source>
        <dbReference type="ARBA" id="ARBA00031904"/>
    </source>
</evidence>
<comment type="catalytic activity">
    <reaction evidence="1">
        <text>chorismate + L-glutamine = 4-amino-4-deoxychorismate + L-glutamate</text>
        <dbReference type="Rhea" id="RHEA:11672"/>
        <dbReference type="ChEBI" id="CHEBI:29748"/>
        <dbReference type="ChEBI" id="CHEBI:29985"/>
        <dbReference type="ChEBI" id="CHEBI:58359"/>
        <dbReference type="ChEBI" id="CHEBI:58406"/>
        <dbReference type="EC" id="2.6.1.85"/>
    </reaction>
</comment>
<evidence type="ECO:0000259" key="13">
    <source>
        <dbReference type="Pfam" id="PF04715"/>
    </source>
</evidence>
<proteinExistence type="inferred from homology"/>
<evidence type="ECO:0000256" key="2">
    <source>
        <dbReference type="ARBA" id="ARBA00005009"/>
    </source>
</evidence>
<dbReference type="GO" id="GO:0005737">
    <property type="term" value="C:cytoplasm"/>
    <property type="evidence" value="ECO:0007669"/>
    <property type="project" value="TreeGrafter"/>
</dbReference>
<evidence type="ECO:0000256" key="8">
    <source>
        <dbReference type="ARBA" id="ARBA00031329"/>
    </source>
</evidence>
<dbReference type="AlphaFoldDB" id="A0A292PRR8"/>
<dbReference type="EMBL" id="LN891087">
    <property type="protein sequence ID" value="CUS09318.1"/>
    <property type="molecule type" value="Genomic_DNA"/>
</dbReference>
<dbReference type="InterPro" id="IPR006805">
    <property type="entry name" value="Anth_synth_I_N"/>
</dbReference>
<dbReference type="UniPathway" id="UPA00077">
    <property type="reaction ID" value="UER00149"/>
</dbReference>
<evidence type="ECO:0000256" key="5">
    <source>
        <dbReference type="ARBA" id="ARBA00022679"/>
    </source>
</evidence>